<organism evidence="3 4">
    <name type="scientific">Amphimedon queenslandica</name>
    <name type="common">Sponge</name>
    <dbReference type="NCBI Taxonomy" id="400682"/>
    <lineage>
        <taxon>Eukaryota</taxon>
        <taxon>Metazoa</taxon>
        <taxon>Porifera</taxon>
        <taxon>Demospongiae</taxon>
        <taxon>Heteroscleromorpha</taxon>
        <taxon>Haplosclerida</taxon>
        <taxon>Niphatidae</taxon>
        <taxon>Amphimedon</taxon>
    </lineage>
</organism>
<accession>A0AAN0IP54</accession>
<feature type="domain" description="TTF-type" evidence="2">
    <location>
        <begin position="87"/>
        <end position="182"/>
    </location>
</feature>
<sequence length="551" mass="62165">MSRKKQLTLFQCSASTDKDQSSAVTVEPSETESQTDLATHTQSSPRETEPDPMAVVTESEPNEPIDMEPEFGSNNNEGCSSRHVANSPPRDIAKGLEDKPHAWLEYSLSKNAAYCYPCRFFSAGIHKSDECFISIGYRNWKNATGRTGRLVKNSLSQRHLNAAAAWADFENNQQSQRSIRSTLSQARKDQIQNNRHYLMTIVQILLYCAFQKITLRGHREGEDSQNRGNFLELIDLVSRHDSVVKNKIHDAPKNAIYTSHGIQNELLALLAKKKLHKICQAVKEAGFYSIIVDESRDSSKQEQMSLAVRYVDIEEGCVHEHFIAFMQAEHQDAESLSSYIKQALITYDFDMNKMVSQGYDGASVMNDHCSGVQTRVREFAPLAVYIHCYTHVLNLVLVDSCNPNQQPLELQKLSETRWVCRYTAVNAVSRTYNALLLTLGVVADASVSEYTQAIEARGLYDQIKSFSFIISLITFDRILSCTTPLSDQLQSNNIDLSRAANLVSGTQALLSEYRTDTYWEKVYHYATEVAKLHDVNTEVQTILVRNDTIIS</sequence>
<feature type="compositionally biased region" description="Polar residues" evidence="1">
    <location>
        <begin position="31"/>
        <end position="45"/>
    </location>
</feature>
<dbReference type="EnsemblMetazoa" id="XM_011407936.1">
    <property type="protein sequence ID" value="XP_011406238.1"/>
    <property type="gene ID" value="LOC105314030"/>
</dbReference>
<reference evidence="3" key="2">
    <citation type="submission" date="2024-06" db="UniProtKB">
        <authorList>
            <consortium name="EnsemblMetazoa"/>
        </authorList>
    </citation>
    <scope>IDENTIFICATION</scope>
</reference>
<proteinExistence type="predicted"/>
<dbReference type="Proteomes" id="UP000007879">
    <property type="component" value="Unassembled WGS sequence"/>
</dbReference>
<dbReference type="KEGG" id="aqu:105314030"/>
<dbReference type="InterPro" id="IPR025398">
    <property type="entry name" value="DUF4371"/>
</dbReference>
<dbReference type="Pfam" id="PF14291">
    <property type="entry name" value="DUF4371"/>
    <property type="match status" value="1"/>
</dbReference>
<evidence type="ECO:0000259" key="2">
    <source>
        <dbReference type="SMART" id="SM00597"/>
    </source>
</evidence>
<evidence type="ECO:0000256" key="1">
    <source>
        <dbReference type="SAM" id="MobiDB-lite"/>
    </source>
</evidence>
<dbReference type="InterPro" id="IPR012337">
    <property type="entry name" value="RNaseH-like_sf"/>
</dbReference>
<keyword evidence="4" id="KW-1185">Reference proteome</keyword>
<dbReference type="SUPFAM" id="SSF53098">
    <property type="entry name" value="Ribonuclease H-like"/>
    <property type="match status" value="1"/>
</dbReference>
<dbReference type="SMART" id="SM00597">
    <property type="entry name" value="ZnF_TTF"/>
    <property type="match status" value="1"/>
</dbReference>
<protein>
    <recommendedName>
        <fullName evidence="2">TTF-type domain-containing protein</fullName>
    </recommendedName>
</protein>
<dbReference type="PANTHER" id="PTHR45749:SF37">
    <property type="entry name" value="OS05G0311600 PROTEIN"/>
    <property type="match status" value="1"/>
</dbReference>
<dbReference type="GeneID" id="105314030"/>
<dbReference type="AlphaFoldDB" id="A0AAN0IP54"/>
<dbReference type="InterPro" id="IPR006580">
    <property type="entry name" value="Znf_TTF"/>
</dbReference>
<reference evidence="4" key="1">
    <citation type="journal article" date="2010" name="Nature">
        <title>The Amphimedon queenslandica genome and the evolution of animal complexity.</title>
        <authorList>
            <person name="Srivastava M."/>
            <person name="Simakov O."/>
            <person name="Chapman J."/>
            <person name="Fahey B."/>
            <person name="Gauthier M.E."/>
            <person name="Mitros T."/>
            <person name="Richards G.S."/>
            <person name="Conaco C."/>
            <person name="Dacre M."/>
            <person name="Hellsten U."/>
            <person name="Larroux C."/>
            <person name="Putnam N.H."/>
            <person name="Stanke M."/>
            <person name="Adamska M."/>
            <person name="Darling A."/>
            <person name="Degnan S.M."/>
            <person name="Oakley T.H."/>
            <person name="Plachetzki D.C."/>
            <person name="Zhai Y."/>
            <person name="Adamski M."/>
            <person name="Calcino A."/>
            <person name="Cummins S.F."/>
            <person name="Goodstein D.M."/>
            <person name="Harris C."/>
            <person name="Jackson D.J."/>
            <person name="Leys S.P."/>
            <person name="Shu S."/>
            <person name="Woodcroft B.J."/>
            <person name="Vervoort M."/>
            <person name="Kosik K.S."/>
            <person name="Manning G."/>
            <person name="Degnan B.M."/>
            <person name="Rokhsar D.S."/>
        </authorList>
    </citation>
    <scope>NUCLEOTIDE SEQUENCE [LARGE SCALE GENOMIC DNA]</scope>
</reference>
<evidence type="ECO:0000313" key="3">
    <source>
        <dbReference type="EnsemblMetazoa" id="XP_011406238.1"/>
    </source>
</evidence>
<feature type="compositionally biased region" description="Acidic residues" evidence="1">
    <location>
        <begin position="60"/>
        <end position="69"/>
    </location>
</feature>
<evidence type="ECO:0000313" key="4">
    <source>
        <dbReference type="Proteomes" id="UP000007879"/>
    </source>
</evidence>
<dbReference type="RefSeq" id="XP_011406238.1">
    <property type="nucleotide sequence ID" value="XM_011407936.1"/>
</dbReference>
<feature type="region of interest" description="Disordered" evidence="1">
    <location>
        <begin position="1"/>
        <end position="93"/>
    </location>
</feature>
<name>A0AAN0IP54_AMPQE</name>
<dbReference type="PANTHER" id="PTHR45749">
    <property type="match status" value="1"/>
</dbReference>